<dbReference type="Proteomes" id="UP000324965">
    <property type="component" value="Unassembled WGS sequence"/>
</dbReference>
<dbReference type="InterPro" id="IPR001227">
    <property type="entry name" value="Ac_transferase_dom_sf"/>
</dbReference>
<dbReference type="Pfam" id="PF22953">
    <property type="entry name" value="SpnB_Rossmann"/>
    <property type="match status" value="1"/>
</dbReference>
<feature type="domain" description="Carrier" evidence="11">
    <location>
        <begin position="1698"/>
        <end position="1773"/>
    </location>
</feature>
<dbReference type="Pfam" id="PF08990">
    <property type="entry name" value="Docking"/>
    <property type="match status" value="1"/>
</dbReference>
<keyword evidence="8 14" id="KW-0012">Acyltransferase</keyword>
<dbReference type="InterPro" id="IPR050091">
    <property type="entry name" value="PKS_NRPS_Biosynth_Enz"/>
</dbReference>
<dbReference type="InterPro" id="IPR015083">
    <property type="entry name" value="NorB/c/GfsB-D-like_docking"/>
</dbReference>
<dbReference type="InterPro" id="IPR009081">
    <property type="entry name" value="PP-bd_ACP"/>
</dbReference>
<feature type="region of interest" description="C-terminal hotdog fold" evidence="9">
    <location>
        <begin position="1097"/>
        <end position="1241"/>
    </location>
</feature>
<dbReference type="Pfam" id="PF16197">
    <property type="entry name" value="KAsynt_C_assoc"/>
    <property type="match status" value="1"/>
</dbReference>
<dbReference type="CDD" id="cd00833">
    <property type="entry name" value="PKS"/>
    <property type="match status" value="1"/>
</dbReference>
<dbReference type="Pfam" id="PF00109">
    <property type="entry name" value="ketoacyl-synt"/>
    <property type="match status" value="1"/>
</dbReference>
<dbReference type="SUPFAM" id="SSF53474">
    <property type="entry name" value="alpha/beta-Hydrolases"/>
    <property type="match status" value="1"/>
</dbReference>
<dbReference type="SUPFAM" id="SSF47336">
    <property type="entry name" value="ACP-like"/>
    <property type="match status" value="1"/>
</dbReference>
<gene>
    <name evidence="14" type="ORF">FGF04_29785</name>
</gene>
<dbReference type="CDD" id="cd08956">
    <property type="entry name" value="KR_3_FAS_SDR_x"/>
    <property type="match status" value="1"/>
</dbReference>
<evidence type="ECO:0000313" key="15">
    <source>
        <dbReference type="Proteomes" id="UP000324965"/>
    </source>
</evidence>
<protein>
    <submittedName>
        <fullName evidence="14">Acyltransferase domain-containing protein</fullName>
    </submittedName>
</protein>
<feature type="domain" description="PKS/mFAS DH" evidence="13">
    <location>
        <begin position="939"/>
        <end position="1241"/>
    </location>
</feature>
<dbReference type="SMART" id="SM00825">
    <property type="entry name" value="PKS_KS"/>
    <property type="match status" value="1"/>
</dbReference>
<dbReference type="PROSITE" id="PS50075">
    <property type="entry name" value="CARRIER"/>
    <property type="match status" value="1"/>
</dbReference>
<feature type="compositionally biased region" description="Basic and acidic residues" evidence="10">
    <location>
        <begin position="1032"/>
        <end position="1042"/>
    </location>
</feature>
<evidence type="ECO:0000256" key="1">
    <source>
        <dbReference type="ARBA" id="ARBA00001957"/>
    </source>
</evidence>
<dbReference type="PROSITE" id="PS52004">
    <property type="entry name" value="KS3_2"/>
    <property type="match status" value="1"/>
</dbReference>
<dbReference type="InterPro" id="IPR049551">
    <property type="entry name" value="PKS_DH_C"/>
</dbReference>
<dbReference type="SMART" id="SM00827">
    <property type="entry name" value="PKS_AT"/>
    <property type="match status" value="1"/>
</dbReference>
<dbReference type="OrthoDB" id="9778690at2"/>
<keyword evidence="7" id="KW-0511">Multifunctional enzyme</keyword>
<dbReference type="SUPFAM" id="SSF51735">
    <property type="entry name" value="NAD(P)-binding Rossmann-fold domains"/>
    <property type="match status" value="2"/>
</dbReference>
<dbReference type="SMART" id="SM00826">
    <property type="entry name" value="PKS_DH"/>
    <property type="match status" value="1"/>
</dbReference>
<evidence type="ECO:0000256" key="4">
    <source>
        <dbReference type="ARBA" id="ARBA00022553"/>
    </source>
</evidence>
<feature type="region of interest" description="Disordered" evidence="10">
    <location>
        <begin position="1032"/>
        <end position="1080"/>
    </location>
</feature>
<dbReference type="InterPro" id="IPR020807">
    <property type="entry name" value="PKS_DH"/>
</dbReference>
<evidence type="ECO:0000256" key="9">
    <source>
        <dbReference type="PROSITE-ProRule" id="PRU01363"/>
    </source>
</evidence>
<dbReference type="InterPro" id="IPR016035">
    <property type="entry name" value="Acyl_Trfase/lysoPLipase"/>
</dbReference>
<dbReference type="InterPro" id="IPR032821">
    <property type="entry name" value="PKS_assoc"/>
</dbReference>
<evidence type="ECO:0000256" key="7">
    <source>
        <dbReference type="ARBA" id="ARBA00023268"/>
    </source>
</evidence>
<dbReference type="GO" id="GO:0006633">
    <property type="term" value="P:fatty acid biosynthetic process"/>
    <property type="evidence" value="ECO:0007669"/>
    <property type="project" value="InterPro"/>
</dbReference>
<dbReference type="InterPro" id="IPR016039">
    <property type="entry name" value="Thiolase-like"/>
</dbReference>
<comment type="caution">
    <text evidence="14">The sequence shown here is derived from an EMBL/GenBank/DDBJ whole genome shotgun (WGS) entry which is preliminary data.</text>
</comment>
<dbReference type="GO" id="GO:0033068">
    <property type="term" value="P:macrolide biosynthetic process"/>
    <property type="evidence" value="ECO:0007669"/>
    <property type="project" value="UniProtKB-ARBA"/>
</dbReference>
<evidence type="ECO:0000256" key="6">
    <source>
        <dbReference type="ARBA" id="ARBA00023194"/>
    </source>
</evidence>
<dbReference type="SMART" id="SM00824">
    <property type="entry name" value="PKS_TE"/>
    <property type="match status" value="1"/>
</dbReference>
<evidence type="ECO:0000259" key="13">
    <source>
        <dbReference type="PROSITE" id="PS52019"/>
    </source>
</evidence>
<evidence type="ECO:0000256" key="5">
    <source>
        <dbReference type="ARBA" id="ARBA00022679"/>
    </source>
</evidence>
<evidence type="ECO:0000259" key="12">
    <source>
        <dbReference type="PROSITE" id="PS52004"/>
    </source>
</evidence>
<dbReference type="InterPro" id="IPR036736">
    <property type="entry name" value="ACP-like_sf"/>
</dbReference>
<dbReference type="SMART" id="SM01294">
    <property type="entry name" value="PKS_PP_betabranch"/>
    <property type="match status" value="1"/>
</dbReference>
<dbReference type="InterPro" id="IPR014031">
    <property type="entry name" value="Ketoacyl_synth_C"/>
</dbReference>
<dbReference type="Gene3D" id="3.10.129.110">
    <property type="entry name" value="Polyketide synthase dehydratase"/>
    <property type="match status" value="1"/>
</dbReference>
<dbReference type="SUPFAM" id="SSF53901">
    <property type="entry name" value="Thiolase-like"/>
    <property type="match status" value="1"/>
</dbReference>
<feature type="active site" description="Proton acceptor; for dehydratase activity" evidence="9">
    <location>
        <position position="973"/>
    </location>
</feature>
<dbReference type="Pfam" id="PF00550">
    <property type="entry name" value="PP-binding"/>
    <property type="match status" value="1"/>
</dbReference>
<comment type="pathway">
    <text evidence="2">Antibiotic biosynthesis.</text>
</comment>
<dbReference type="InterPro" id="IPR001031">
    <property type="entry name" value="Thioesterase"/>
</dbReference>
<dbReference type="InterPro" id="IPR049552">
    <property type="entry name" value="PKS_DH_N"/>
</dbReference>
<feature type="compositionally biased region" description="Basic and acidic residues" evidence="10">
    <location>
        <begin position="450"/>
        <end position="477"/>
    </location>
</feature>
<dbReference type="Pfam" id="PF00698">
    <property type="entry name" value="Acyl_transf_1"/>
    <property type="match status" value="1"/>
</dbReference>
<dbReference type="Pfam" id="PF14765">
    <property type="entry name" value="PS-DH"/>
    <property type="match status" value="1"/>
</dbReference>
<keyword evidence="6" id="KW-0045">Antibiotic biosynthesis</keyword>
<sequence>MTADEQKLLAALRSSVKETERLREQVRKLSSDPVEPIAIVGIGCRYPGGVRGPDELWRLVAEEADGISEFPHDRGWDVERLYDPQLSRPGTSYVREGGFLHGAGEFDPDFFGISPREAQGMDPQQRLLLETCWEALEHAGIPPGTLRHSPTGVFAGMMYHDYPTGATAGSIVSGRVSYTFGLEGPSVTVDTACSSSLVSLHLACQALRQKECTLALAGGVAVMSTPDMFVEFSRQGALSPDGRCRSFAADADGTGWSEGVGILVLERLSDARRNGHRTLAVVRGSAVNQDGASNGLTAPNGPSQERVIRRALANARVSADQVDAVEAHGTGTTLGDPIEAQALLATYGQQRPGGRPLWLGSLKSNIGHTQAAAGVAGVIKMVMAMRHGMLPRTLNVAERSPHVDWSTGSVDLLTEAREWRRDGHPRRAGVSSFGISGTNAHVILEETPEPEPKPESKPKPGPEPENARDTGRSRLSGESRPAVPWVLSARGEQALREQAVRLAAHVTEHGLDPVDVGYSLATTRALHDHRAVVVGEDTAELLRGLAAVAAGAPAGHVITGVAGRAGRRVFVFPGQGSQWVGMGRELAAASPVFAERLAECGRALEPWVDWSLEEALGDPVALERVDVIQPALWAVMVALAGLWRSYGVEPDAVVGHSQGEIAAACVAGALSLEDGARVVALRSRAIPRLSGRGGMVSVAASAAEVERLLAKWEDRMGIAAVNGPTSTVVSGDPDALAEFMVLCRDQDVRSRRIAVDYASHGPQVEALRETLLECLAGIAPEQGDVPFHSTVTGGPMADTTGLDAGYWYANLRQPVRFEPVVRGLLEQGHDVFVEISPHPVLTVGLQETFDDATADDGVGAAAVAIPSLQRDEGGLDHFLLSLGRACVHGVVPEWQASFSGTARVVELPTYPFQRRRYWLDTPVSYEADPARLGQSPAGHPLLGAVVALPGSGSGSQVLTGRLSLDSHPWLADHRLHGTVLFPATGFLELALCAADRADCGVVEELTLRAPLVVPERGGIAVQVTVGAPDAERRREVRVHARPETPAGEHGAPWTLHAEGTLSPDADGEADPDAGPDVHPDVGPVGAAGLEAWPPEGADPLPLGDFYAELRAGGLEYGPVFQGLRAAWRHAGAMFGEVALPEETVAEATGFGIHPALLDAALQVGLLDAGDAGDAGDGRTAEPAVPFAWSGVRLHAGGASMLRVKVTAAGSALRLTAADATGAPVATVESLAARPVTPEQIKALGGQGARPLLRVAWLPMAGVSAVARGEEPAVYRVVGEGTDVPARVRSAVFGVLDALCSGAGDDPPRSSPLVVVTRGAVSVAGEEITDLAGSAVWGLVRSAQAERPGRYLLADLDDSAESESALSSAVAQAVASGETQLAVRTGRISVPRLTRTDAAPAGETPWDADGTVLITGAIGNSGTAVTAGTAGDTGGQGAQLARHLVTQHGVRHLLLAGRGGTVAGEALEPAADPAVGPTVDSAVGLAAELADLGAEVRVEECDLTDRDAVAALLATVGDDHPLTGVVHTMSGAGDELTGVSDAERIEDSLRTHADSAWHLHELTRELPLTAFVLVSGSAALVDGPVRSGPAAAGLFLSALAEHRTARGLPARCLVRETRDREEANAVAELDAAVRTALPVLVAGHWDPVAVGSRPEDVPPLLRALARPSARRIAAAAGPVDDGPGRADRLFALPEDERRRRVLELVRAHAAAILGHPGPEAVDPDRPFLEMGFDSVAALGLRNRLKPDLGLTVPATAVFEHPSPRALTSRLLAELGGRSTAAATIDGAAGEASPESPAAMFREAFRNGRLDQGVALLQAVAALRPTHSSPVDPRNLPPLVKLAQGPAGPGLFCFPSPGVGGAHQFARLAANLNGILDVTAVPLPGYAATESLPASFGTAVEGCAEQIRLAAADEPFALAGYSAGGLFAHAVARRLEDSGTGPSAVVLLDTYHPDTEGMADLRNQMLAGVFEREAVFGPFSSARLSALMWYGGLMEGHRVEDIAAPVLFVRPREWAGRAETAATTDWRASWDTAHTVSEVDGSHLTLIEEQAPQAAEVITAWLASL</sequence>
<dbReference type="InterPro" id="IPR018201">
    <property type="entry name" value="Ketoacyl_synth_AS"/>
</dbReference>
<dbReference type="Gene3D" id="3.30.70.3290">
    <property type="match status" value="1"/>
</dbReference>
<dbReference type="SMART" id="SM00823">
    <property type="entry name" value="PKS_PP"/>
    <property type="match status" value="1"/>
</dbReference>
<dbReference type="Pfam" id="PF02801">
    <property type="entry name" value="Ketoacyl-synt_C"/>
    <property type="match status" value="1"/>
</dbReference>
<dbReference type="PROSITE" id="PS52019">
    <property type="entry name" value="PKS_MFAS_DH"/>
    <property type="match status" value="1"/>
</dbReference>
<dbReference type="Gene3D" id="3.40.50.1820">
    <property type="entry name" value="alpha/beta hydrolase"/>
    <property type="match status" value="1"/>
</dbReference>
<dbReference type="SUPFAM" id="SSF52151">
    <property type="entry name" value="FabD/lysophospholipase-like"/>
    <property type="match status" value="1"/>
</dbReference>
<dbReference type="SMART" id="SM00822">
    <property type="entry name" value="PKS_KR"/>
    <property type="match status" value="1"/>
</dbReference>
<dbReference type="Gene3D" id="1.10.1200.10">
    <property type="entry name" value="ACP-like"/>
    <property type="match status" value="1"/>
</dbReference>
<evidence type="ECO:0000256" key="3">
    <source>
        <dbReference type="ARBA" id="ARBA00022450"/>
    </source>
</evidence>
<dbReference type="PROSITE" id="PS00012">
    <property type="entry name" value="PHOSPHOPANTETHEINE"/>
    <property type="match status" value="1"/>
</dbReference>
<keyword evidence="3" id="KW-0596">Phosphopantetheine</keyword>
<dbReference type="InterPro" id="IPR020841">
    <property type="entry name" value="PKS_Beta-ketoAc_synthase_dom"/>
</dbReference>
<keyword evidence="4" id="KW-0597">Phosphoprotein</keyword>
<comment type="cofactor">
    <cofactor evidence="1">
        <name>pantetheine 4'-phosphate</name>
        <dbReference type="ChEBI" id="CHEBI:47942"/>
    </cofactor>
</comment>
<feature type="region of interest" description="N-terminal hotdog fold" evidence="9">
    <location>
        <begin position="939"/>
        <end position="1068"/>
    </location>
</feature>
<dbReference type="InterPro" id="IPR014030">
    <property type="entry name" value="Ketoacyl_synth_N"/>
</dbReference>
<reference evidence="14 15" key="1">
    <citation type="submission" date="2019-05" db="EMBL/GenBank/DDBJ databases">
        <authorList>
            <person name="Hariharan J."/>
            <person name="Choudoir M.J."/>
            <person name="Diebold P."/>
            <person name="Panke-Buisse K."/>
            <person name="Buckley D.H."/>
        </authorList>
    </citation>
    <scope>NUCLEOTIDE SEQUENCE [LARGE SCALE GENOMIC DNA]</scope>
    <source>
        <strain evidence="14 15">SUN51</strain>
    </source>
</reference>
<organism evidence="14 15">
    <name type="scientific">Streptomyces apricus</name>
    <dbReference type="NCBI Taxonomy" id="1828112"/>
    <lineage>
        <taxon>Bacteria</taxon>
        <taxon>Bacillati</taxon>
        <taxon>Actinomycetota</taxon>
        <taxon>Actinomycetes</taxon>
        <taxon>Kitasatosporales</taxon>
        <taxon>Streptomycetaceae</taxon>
        <taxon>Streptomyces</taxon>
    </lineage>
</organism>
<dbReference type="GO" id="GO:0004312">
    <property type="term" value="F:fatty acid synthase activity"/>
    <property type="evidence" value="ECO:0007669"/>
    <property type="project" value="TreeGrafter"/>
</dbReference>
<dbReference type="SUPFAM" id="SSF55048">
    <property type="entry name" value="Probable ACP-binding domain of malonyl-CoA ACP transacylase"/>
    <property type="match status" value="1"/>
</dbReference>
<dbReference type="Gene3D" id="3.40.47.10">
    <property type="match status" value="1"/>
</dbReference>
<dbReference type="Gene3D" id="3.40.366.10">
    <property type="entry name" value="Malonyl-Coenzyme A Acyl Carrier Protein, domain 2"/>
    <property type="match status" value="1"/>
</dbReference>
<dbReference type="EMBL" id="VDFC01000048">
    <property type="protein sequence ID" value="KAA0929942.1"/>
    <property type="molecule type" value="Genomic_DNA"/>
</dbReference>
<evidence type="ECO:0000259" key="11">
    <source>
        <dbReference type="PROSITE" id="PS50075"/>
    </source>
</evidence>
<dbReference type="InterPro" id="IPR049900">
    <property type="entry name" value="PKS_mFAS_DH"/>
</dbReference>
<dbReference type="InterPro" id="IPR020802">
    <property type="entry name" value="TesA-like"/>
</dbReference>
<dbReference type="Pfam" id="PF08659">
    <property type="entry name" value="KR"/>
    <property type="match status" value="1"/>
</dbReference>
<dbReference type="InterPro" id="IPR014043">
    <property type="entry name" value="Acyl_transferase_dom"/>
</dbReference>
<proteinExistence type="predicted"/>
<dbReference type="InterPro" id="IPR013968">
    <property type="entry name" value="PKS_KR"/>
</dbReference>
<dbReference type="InterPro" id="IPR055123">
    <property type="entry name" value="SpnB-like_Rossmann"/>
</dbReference>
<dbReference type="GO" id="GO:0031177">
    <property type="term" value="F:phosphopantetheine binding"/>
    <property type="evidence" value="ECO:0007669"/>
    <property type="project" value="InterPro"/>
</dbReference>
<keyword evidence="15" id="KW-1185">Reference proteome</keyword>
<dbReference type="PANTHER" id="PTHR43775">
    <property type="entry name" value="FATTY ACID SYNTHASE"/>
    <property type="match status" value="1"/>
</dbReference>
<dbReference type="FunFam" id="3.40.366.10:FF:000002">
    <property type="entry name" value="Probable polyketide synthase 2"/>
    <property type="match status" value="1"/>
</dbReference>
<dbReference type="Pfam" id="PF21089">
    <property type="entry name" value="PKS_DH_N"/>
    <property type="match status" value="1"/>
</dbReference>
<evidence type="ECO:0000256" key="2">
    <source>
        <dbReference type="ARBA" id="ARBA00004792"/>
    </source>
</evidence>
<dbReference type="InterPro" id="IPR016036">
    <property type="entry name" value="Malonyl_transacylase_ACP-bd"/>
</dbReference>
<dbReference type="GO" id="GO:0004315">
    <property type="term" value="F:3-oxoacyl-[acyl-carrier-protein] synthase activity"/>
    <property type="evidence" value="ECO:0007669"/>
    <property type="project" value="InterPro"/>
</dbReference>
<dbReference type="InterPro" id="IPR042104">
    <property type="entry name" value="PKS_dehydratase_sf"/>
</dbReference>
<feature type="region of interest" description="Disordered" evidence="10">
    <location>
        <begin position="444"/>
        <end position="483"/>
    </location>
</feature>
<dbReference type="InterPro" id="IPR029058">
    <property type="entry name" value="AB_hydrolase_fold"/>
</dbReference>
<feature type="domain" description="Ketosynthase family 3 (KS3)" evidence="12">
    <location>
        <begin position="34"/>
        <end position="446"/>
    </location>
</feature>
<dbReference type="InterPro" id="IPR036291">
    <property type="entry name" value="NAD(P)-bd_dom_sf"/>
</dbReference>
<dbReference type="InterPro" id="IPR057326">
    <property type="entry name" value="KR_dom"/>
</dbReference>
<dbReference type="InterPro" id="IPR006162">
    <property type="entry name" value="Ppantetheine_attach_site"/>
</dbReference>
<evidence type="ECO:0000313" key="14">
    <source>
        <dbReference type="EMBL" id="KAA0929942.1"/>
    </source>
</evidence>
<accession>A0A5B0ALQ7</accession>
<dbReference type="FunFam" id="1.10.1200.10:FF:000007">
    <property type="entry name" value="Probable polyketide synthase pks17"/>
    <property type="match status" value="1"/>
</dbReference>
<dbReference type="Gene3D" id="3.40.50.720">
    <property type="entry name" value="NAD(P)-binding Rossmann-like Domain"/>
    <property type="match status" value="1"/>
</dbReference>
<evidence type="ECO:0000256" key="8">
    <source>
        <dbReference type="ARBA" id="ARBA00023315"/>
    </source>
</evidence>
<dbReference type="PROSITE" id="PS00606">
    <property type="entry name" value="KS3_1"/>
    <property type="match status" value="1"/>
</dbReference>
<dbReference type="PANTHER" id="PTHR43775:SF51">
    <property type="entry name" value="INACTIVE PHENOLPHTHIOCEROL SYNTHESIS POLYKETIDE SYNTHASE TYPE I PKS1-RELATED"/>
    <property type="match status" value="1"/>
</dbReference>
<evidence type="ECO:0000256" key="10">
    <source>
        <dbReference type="SAM" id="MobiDB-lite"/>
    </source>
</evidence>
<dbReference type="Pfam" id="PF00975">
    <property type="entry name" value="Thioesterase"/>
    <property type="match status" value="1"/>
</dbReference>
<dbReference type="FunFam" id="3.40.47.10:FF:000019">
    <property type="entry name" value="Polyketide synthase type I"/>
    <property type="match status" value="1"/>
</dbReference>
<name>A0A5B0ALQ7_9ACTN</name>
<dbReference type="InterPro" id="IPR020806">
    <property type="entry name" value="PKS_PP-bd"/>
</dbReference>
<keyword evidence="5 14" id="KW-0808">Transferase</keyword>
<feature type="active site" description="Proton donor; for dehydratase activity" evidence="9">
    <location>
        <position position="1158"/>
    </location>
</feature>